<proteinExistence type="predicted"/>
<reference evidence="1 2" key="1">
    <citation type="submission" date="2018-03" db="EMBL/GenBank/DDBJ databases">
        <title>Genomic Encyclopedia of Archaeal and Bacterial Type Strains, Phase II (KMG-II): from individual species to whole genera.</title>
        <authorList>
            <person name="Goeker M."/>
        </authorList>
    </citation>
    <scope>NUCLEOTIDE SEQUENCE [LARGE SCALE GENOMIC DNA]</scope>
    <source>
        <strain evidence="1 2">DSM 100346</strain>
    </source>
</reference>
<accession>A0A316AI56</accession>
<name>A0A316AI56_9BACT</name>
<dbReference type="EMBL" id="QGDT01000007">
    <property type="protein sequence ID" value="PWJ57373.1"/>
    <property type="molecule type" value="Genomic_DNA"/>
</dbReference>
<gene>
    <name evidence="1" type="ORF">CLV98_10780</name>
</gene>
<evidence type="ECO:0000313" key="1">
    <source>
        <dbReference type="EMBL" id="PWJ57373.1"/>
    </source>
</evidence>
<keyword evidence="2" id="KW-1185">Reference proteome</keyword>
<organism evidence="1 2">
    <name type="scientific">Dyadobacter jejuensis</name>
    <dbReference type="NCBI Taxonomy" id="1082580"/>
    <lineage>
        <taxon>Bacteria</taxon>
        <taxon>Pseudomonadati</taxon>
        <taxon>Bacteroidota</taxon>
        <taxon>Cytophagia</taxon>
        <taxon>Cytophagales</taxon>
        <taxon>Spirosomataceae</taxon>
        <taxon>Dyadobacter</taxon>
    </lineage>
</organism>
<dbReference type="AlphaFoldDB" id="A0A316AI56"/>
<protein>
    <submittedName>
        <fullName evidence="1">Uncharacterized protein</fullName>
    </submittedName>
</protein>
<sequence>MTGLFAACKRTTTNGPQLQFEGEDTKSGIVTVNVAASGEEDKTWTAGVNILEHIASRRAFEQLLFLGVPNSVNYRVPLTPSMERSTDKNEFLKNFFTSREYRRFITDIHQTSSQRVANNYRQNIRFSVSINAVAFRKYLEQNGEIRAFGY</sequence>
<dbReference type="Proteomes" id="UP000245880">
    <property type="component" value="Unassembled WGS sequence"/>
</dbReference>
<evidence type="ECO:0000313" key="2">
    <source>
        <dbReference type="Proteomes" id="UP000245880"/>
    </source>
</evidence>
<comment type="caution">
    <text evidence="1">The sequence shown here is derived from an EMBL/GenBank/DDBJ whole genome shotgun (WGS) entry which is preliminary data.</text>
</comment>